<keyword evidence="4" id="KW-0812">Transmembrane</keyword>
<evidence type="ECO:0000256" key="1">
    <source>
        <dbReference type="ARBA" id="ARBA00022737"/>
    </source>
</evidence>
<gene>
    <name evidence="6" type="ORF">FRY97_11005</name>
</gene>
<dbReference type="Pfam" id="PF13432">
    <property type="entry name" value="TPR_16"/>
    <property type="match status" value="1"/>
</dbReference>
<evidence type="ECO:0000256" key="3">
    <source>
        <dbReference type="PROSITE-ProRule" id="PRU00339"/>
    </source>
</evidence>
<evidence type="ECO:0000313" key="6">
    <source>
        <dbReference type="EMBL" id="TXB63025.1"/>
    </source>
</evidence>
<accession>A0A5C6RM39</accession>
<feature type="transmembrane region" description="Helical" evidence="4">
    <location>
        <begin position="392"/>
        <end position="409"/>
    </location>
</feature>
<feature type="repeat" description="TPR" evidence="3">
    <location>
        <begin position="591"/>
        <end position="624"/>
    </location>
</feature>
<feature type="transmembrane region" description="Helical" evidence="4">
    <location>
        <begin position="124"/>
        <end position="142"/>
    </location>
</feature>
<feature type="transmembrane region" description="Helical" evidence="4">
    <location>
        <begin position="149"/>
        <end position="169"/>
    </location>
</feature>
<feature type="transmembrane region" description="Helical" evidence="4">
    <location>
        <begin position="334"/>
        <end position="355"/>
    </location>
</feature>
<protein>
    <submittedName>
        <fullName evidence="6">Tetratricopeptide repeat protein</fullName>
    </submittedName>
</protein>
<feature type="transmembrane region" description="Helical" evidence="4">
    <location>
        <begin position="367"/>
        <end position="386"/>
    </location>
</feature>
<feature type="repeat" description="TPR" evidence="3">
    <location>
        <begin position="625"/>
        <end position="658"/>
    </location>
</feature>
<feature type="transmembrane region" description="Helical" evidence="4">
    <location>
        <begin position="30"/>
        <end position="51"/>
    </location>
</feature>
<dbReference type="EMBL" id="VOOR01000020">
    <property type="protein sequence ID" value="TXB63025.1"/>
    <property type="molecule type" value="Genomic_DNA"/>
</dbReference>
<evidence type="ECO:0000256" key="2">
    <source>
        <dbReference type="ARBA" id="ARBA00022803"/>
    </source>
</evidence>
<dbReference type="OrthoDB" id="1489021at2"/>
<feature type="domain" description="Glycosyltransferase RgtA/B/C/D-like" evidence="5">
    <location>
        <begin position="109"/>
        <end position="262"/>
    </location>
</feature>
<keyword evidence="7" id="KW-1185">Reference proteome</keyword>
<organism evidence="6 7">
    <name type="scientific">Phaeodactylibacter luteus</name>
    <dbReference type="NCBI Taxonomy" id="1564516"/>
    <lineage>
        <taxon>Bacteria</taxon>
        <taxon>Pseudomonadati</taxon>
        <taxon>Bacteroidota</taxon>
        <taxon>Saprospiria</taxon>
        <taxon>Saprospirales</taxon>
        <taxon>Haliscomenobacteraceae</taxon>
        <taxon>Phaeodactylibacter</taxon>
    </lineage>
</organism>
<keyword evidence="2 3" id="KW-0802">TPR repeat</keyword>
<dbReference type="SUPFAM" id="SSF48452">
    <property type="entry name" value="TPR-like"/>
    <property type="match status" value="1"/>
</dbReference>
<dbReference type="Proteomes" id="UP000321580">
    <property type="component" value="Unassembled WGS sequence"/>
</dbReference>
<dbReference type="Pfam" id="PF13414">
    <property type="entry name" value="TPR_11"/>
    <property type="match status" value="1"/>
</dbReference>
<evidence type="ECO:0000313" key="7">
    <source>
        <dbReference type="Proteomes" id="UP000321580"/>
    </source>
</evidence>
<dbReference type="InterPro" id="IPR052346">
    <property type="entry name" value="O-mannosyl-transferase_TMTC"/>
</dbReference>
<dbReference type="Pfam" id="PF13231">
    <property type="entry name" value="PMT_2"/>
    <property type="match status" value="1"/>
</dbReference>
<dbReference type="AlphaFoldDB" id="A0A5C6RM39"/>
<dbReference type="InterPro" id="IPR019734">
    <property type="entry name" value="TPR_rpt"/>
</dbReference>
<name>A0A5C6RM39_9BACT</name>
<reference evidence="6 7" key="1">
    <citation type="submission" date="2019-08" db="EMBL/GenBank/DDBJ databases">
        <title>Genome of Phaeodactylibacter luteus.</title>
        <authorList>
            <person name="Bowman J.P."/>
        </authorList>
    </citation>
    <scope>NUCLEOTIDE SEQUENCE [LARGE SCALE GENOMIC DNA]</scope>
    <source>
        <strain evidence="6 7">KCTC 42180</strain>
    </source>
</reference>
<keyword evidence="4" id="KW-1133">Transmembrane helix</keyword>
<sequence length="664" mass="73278">MSQSKKKTQMPATTPPKGYPKWFVQPKLHALALFAFSFILYANTLGHGFALDDAIVIYDNMFVQEGLSGISGILSKDTFFGFFKEEGKAALVAGGRYRPFTLILFTIERAFFGSSPAVGHLFNTLYYGLTTVMLYLLALQLFRPENSRVKAYFIALATAMLFAAHPIHTEVVANIKGRDEILAMLGSLAALYCSLRAYREKKPVLHIAAALLFFIALMSKENAIMFLFITPLAYYFFTTARAGQIAANSAVLLLPAVAFLFIRFSVLGFGLGEPPMEMMNNPFVKVAGGAYLPFTAHEWLATVIYSLGKYLQLLVLPITLTHDYYPRQVGVMTFADPAALLSLLAYLALGSYALLKLPRKAPMSFAILFYLVTLAIVSNLFFPVGTHLAERLLFMPSAGFCLALAILGYRLASRNTGKGKAPAFAKTRTALGAIALASLMFGARTIARNPVWADNYTLFTTDVKHSPNSAKLRNAVGGELITRSVEVAAPEQKTRMLREAIGHLQKAISIHPNYKNAYLLLGNAYNYLQEYEPSIANYQQALSIDPNYRDAQQNLGITYKDAGKYYGEKLGQIDQAIDYLKEADKLIPGTYEVVRLLGVAHGIKGQSELAVQYFSRATELAPENASAWFDLGTAYYNLGDAARGEAYRQKALQIDPDFLNNRGQ</sequence>
<keyword evidence="4" id="KW-0472">Membrane</keyword>
<dbReference type="Gene3D" id="1.25.40.10">
    <property type="entry name" value="Tetratricopeptide repeat domain"/>
    <property type="match status" value="2"/>
</dbReference>
<dbReference type="PANTHER" id="PTHR44227:SF3">
    <property type="entry name" value="PROTEIN O-MANNOSYL-TRANSFERASE TMTC4"/>
    <property type="match status" value="1"/>
</dbReference>
<dbReference type="PANTHER" id="PTHR44227">
    <property type="match status" value="1"/>
</dbReference>
<keyword evidence="1" id="KW-0677">Repeat</keyword>
<evidence type="ECO:0000259" key="5">
    <source>
        <dbReference type="Pfam" id="PF13231"/>
    </source>
</evidence>
<dbReference type="SMART" id="SM00028">
    <property type="entry name" value="TPR"/>
    <property type="match status" value="4"/>
</dbReference>
<feature type="transmembrane region" description="Helical" evidence="4">
    <location>
        <begin position="210"/>
        <end position="237"/>
    </location>
</feature>
<evidence type="ECO:0000256" key="4">
    <source>
        <dbReference type="SAM" id="Phobius"/>
    </source>
</evidence>
<dbReference type="PROSITE" id="PS50293">
    <property type="entry name" value="TPR_REGION"/>
    <property type="match status" value="2"/>
</dbReference>
<proteinExistence type="predicted"/>
<feature type="repeat" description="TPR" evidence="3">
    <location>
        <begin position="515"/>
        <end position="548"/>
    </location>
</feature>
<comment type="caution">
    <text evidence="6">The sequence shown here is derived from an EMBL/GenBank/DDBJ whole genome shotgun (WGS) entry which is preliminary data.</text>
</comment>
<feature type="transmembrane region" description="Helical" evidence="4">
    <location>
        <begin position="430"/>
        <end position="447"/>
    </location>
</feature>
<dbReference type="PROSITE" id="PS50005">
    <property type="entry name" value="TPR"/>
    <property type="match status" value="3"/>
</dbReference>
<dbReference type="InterPro" id="IPR011990">
    <property type="entry name" value="TPR-like_helical_dom_sf"/>
</dbReference>
<dbReference type="InterPro" id="IPR038731">
    <property type="entry name" value="RgtA/B/C-like"/>
</dbReference>
<feature type="transmembrane region" description="Helical" evidence="4">
    <location>
        <begin position="249"/>
        <end position="271"/>
    </location>
</feature>